<keyword evidence="3" id="KW-0479">Metal-binding</keyword>
<evidence type="ECO:0000256" key="3">
    <source>
        <dbReference type="ARBA" id="ARBA00022723"/>
    </source>
</evidence>
<dbReference type="Gene3D" id="3.30.360.10">
    <property type="entry name" value="Dihydrodipicolinate Reductase, domain 2"/>
    <property type="match status" value="1"/>
</dbReference>
<dbReference type="InterPro" id="IPR011032">
    <property type="entry name" value="GroES-like_sf"/>
</dbReference>
<dbReference type="PANTHER" id="PTHR43350:SF19">
    <property type="entry name" value="D-GULOSIDE 3-DEHYDROGENASE"/>
    <property type="match status" value="1"/>
</dbReference>
<dbReference type="SUPFAM" id="SSF51735">
    <property type="entry name" value="NAD(P)-binding Rossmann-fold domains"/>
    <property type="match status" value="2"/>
</dbReference>
<gene>
    <name evidence="7" type="ORF">DF3PB_90009</name>
</gene>
<dbReference type="GO" id="GO:0016491">
    <property type="term" value="F:oxidoreductase activity"/>
    <property type="evidence" value="ECO:0007669"/>
    <property type="project" value="UniProtKB-KW"/>
</dbReference>
<dbReference type="InterPro" id="IPR013154">
    <property type="entry name" value="ADH-like_N"/>
</dbReference>
<dbReference type="InterPro" id="IPR000683">
    <property type="entry name" value="Gfo/Idh/MocA-like_OxRdtase_N"/>
</dbReference>
<evidence type="ECO:0000256" key="2">
    <source>
        <dbReference type="ARBA" id="ARBA00008072"/>
    </source>
</evidence>
<evidence type="ECO:0000313" key="7">
    <source>
        <dbReference type="EMBL" id="SUS08807.1"/>
    </source>
</evidence>
<evidence type="ECO:0000256" key="4">
    <source>
        <dbReference type="ARBA" id="ARBA00022833"/>
    </source>
</evidence>
<accession>A0A380TLA0</accession>
<evidence type="ECO:0000256" key="5">
    <source>
        <dbReference type="ARBA" id="ARBA00023002"/>
    </source>
</evidence>
<dbReference type="SUPFAM" id="SSF55347">
    <property type="entry name" value="Glyceraldehyde-3-phosphate dehydrogenase-like, C-terminal domain"/>
    <property type="match status" value="1"/>
</dbReference>
<dbReference type="GO" id="GO:0000166">
    <property type="term" value="F:nucleotide binding"/>
    <property type="evidence" value="ECO:0007669"/>
    <property type="project" value="InterPro"/>
</dbReference>
<comment type="cofactor">
    <cofactor evidence="1">
        <name>Zn(2+)</name>
        <dbReference type="ChEBI" id="CHEBI:29105"/>
    </cofactor>
</comment>
<dbReference type="InterPro" id="IPR036291">
    <property type="entry name" value="NAD(P)-bd_dom_sf"/>
</dbReference>
<dbReference type="InterPro" id="IPR013149">
    <property type="entry name" value="ADH-like_C"/>
</dbReference>
<dbReference type="Pfam" id="PF08240">
    <property type="entry name" value="ADH_N"/>
    <property type="match status" value="1"/>
</dbReference>
<dbReference type="SUPFAM" id="SSF50129">
    <property type="entry name" value="GroES-like"/>
    <property type="match status" value="1"/>
</dbReference>
<evidence type="ECO:0000259" key="6">
    <source>
        <dbReference type="SMART" id="SM00829"/>
    </source>
</evidence>
<reference evidence="7" key="1">
    <citation type="submission" date="2018-07" db="EMBL/GenBank/DDBJ databases">
        <authorList>
            <person name="Quirk P.G."/>
            <person name="Krulwich T.A."/>
        </authorList>
    </citation>
    <scope>NUCLEOTIDE SEQUENCE</scope>
</reference>
<dbReference type="CDD" id="cd08255">
    <property type="entry name" value="2-desacetyl-2-hydroxyethyl_bacteriochlorophyllide_like"/>
    <property type="match status" value="1"/>
</dbReference>
<name>A0A380TLA0_9ZZZZ</name>
<dbReference type="Pfam" id="PF00107">
    <property type="entry name" value="ADH_zinc_N"/>
    <property type="match status" value="1"/>
</dbReference>
<dbReference type="InterPro" id="IPR020843">
    <property type="entry name" value="ER"/>
</dbReference>
<dbReference type="Gene3D" id="3.90.180.10">
    <property type="entry name" value="Medium-chain alcohol dehydrogenases, catalytic domain"/>
    <property type="match status" value="2"/>
</dbReference>
<dbReference type="AlphaFoldDB" id="A0A380TLA0"/>
<dbReference type="PANTHER" id="PTHR43350">
    <property type="entry name" value="NAD-DEPENDENT ALCOHOL DEHYDROGENASE"/>
    <property type="match status" value="1"/>
</dbReference>
<dbReference type="EMBL" id="UIDG01000645">
    <property type="protein sequence ID" value="SUS08807.1"/>
    <property type="molecule type" value="Genomic_DNA"/>
</dbReference>
<keyword evidence="4" id="KW-0862">Zinc</keyword>
<protein>
    <submittedName>
        <fullName evidence="7">Oxidoreductase domain protein</fullName>
    </submittedName>
</protein>
<proteinExistence type="inferred from homology"/>
<keyword evidence="5" id="KW-0560">Oxidoreductase</keyword>
<feature type="domain" description="Enoyl reductase (ER)" evidence="6">
    <location>
        <begin position="17"/>
        <end position="370"/>
    </location>
</feature>
<sequence>MAAQAAMKQVAQHYRSGALSVREVPAPALKAGHVLVATTASLLSAGTEKAMTDLAKATLAGKALARPDLVRQVIDKAKREGIVATLEKVRSKLDNPVALGYSCAGRVVELGAGVEGFKSGARVACAGAGYATHAELNAIPKNLCVPIPDGVDDEDSAFVTVGAIALQGVRQAQPTLGERVVVIGLGLLGLITVQLLKANGCRILGFDPIAAKGELARTLGADAVCADGLIEAADGFTAGRGADAVIITASTPSDEPANTAAAIARLKGRIVLVGMVGMHLSRDAFYKKELDVRLSMSYGPGRYDPAYEERGHDYPFAYVRWTERRNMEAFLELIGEGRVTPKALVTHRFAIAEAENAYALLDGSEPYIGILLTYPRVASGALARKVEVSPRKVTPKAGTLGIGFIGAGNFAKSVLLPELRRQAGVSLTGVATATGLSGTHAAEKFGFSFATTDAEQILTDPATDVVFIATRHDTHAPLAIEALKAGKHVFVEKPLAINEAQLDAVIAAAEASDKVLMVGFNRRFAHLIVKARAALKGRTAPLVMLYRVNAGPVPAESWLHGDEGGGRLIGEVCHFIDTLSFLADAPPVERQIVQAKDHPDALSLQLRFADGSIGTIVYTSLGDRSFPKEYLEIFGASRVITIDDFRRAVFVSDGRTKRERVARQDKGFAEELRQFLAAVRGEQPPPIALEALRATTEVTFWAPPPATSSCFSTA</sequence>
<dbReference type="Gene3D" id="3.40.50.720">
    <property type="entry name" value="NAD(P)-binding Rossmann-like Domain"/>
    <property type="match status" value="2"/>
</dbReference>
<dbReference type="SMART" id="SM00829">
    <property type="entry name" value="PKS_ER"/>
    <property type="match status" value="1"/>
</dbReference>
<organism evidence="7">
    <name type="scientific">metagenome</name>
    <dbReference type="NCBI Taxonomy" id="256318"/>
    <lineage>
        <taxon>unclassified sequences</taxon>
        <taxon>metagenomes</taxon>
    </lineage>
</organism>
<comment type="similarity">
    <text evidence="2">Belongs to the zinc-containing alcohol dehydrogenase family.</text>
</comment>
<evidence type="ECO:0000256" key="1">
    <source>
        <dbReference type="ARBA" id="ARBA00001947"/>
    </source>
</evidence>
<dbReference type="Pfam" id="PF01408">
    <property type="entry name" value="GFO_IDH_MocA"/>
    <property type="match status" value="1"/>
</dbReference>
<dbReference type="GO" id="GO:0046872">
    <property type="term" value="F:metal ion binding"/>
    <property type="evidence" value="ECO:0007669"/>
    <property type="project" value="UniProtKB-KW"/>
</dbReference>